<dbReference type="PANTHER" id="PTHR31286:SF173">
    <property type="entry name" value="DUF4283 DOMAIN-CONTAINING PROTEIN"/>
    <property type="match status" value="1"/>
</dbReference>
<proteinExistence type="predicted"/>
<evidence type="ECO:0000313" key="1">
    <source>
        <dbReference type="EMBL" id="MBA0666291.1"/>
    </source>
</evidence>
<dbReference type="PANTHER" id="PTHR31286">
    <property type="entry name" value="GLYCINE-RICH CELL WALL STRUCTURAL PROTEIN 1.8-LIKE"/>
    <property type="match status" value="1"/>
</dbReference>
<gene>
    <name evidence="1" type="ORF">Goklo_002721</name>
</gene>
<dbReference type="InterPro" id="IPR040256">
    <property type="entry name" value="At4g02000-like"/>
</dbReference>
<protein>
    <recommendedName>
        <fullName evidence="3">DUF4283 domain-containing protein</fullName>
    </recommendedName>
</protein>
<dbReference type="Proteomes" id="UP000593573">
    <property type="component" value="Unassembled WGS sequence"/>
</dbReference>
<organism evidence="1 2">
    <name type="scientific">Gossypium klotzschianum</name>
    <dbReference type="NCBI Taxonomy" id="34286"/>
    <lineage>
        <taxon>Eukaryota</taxon>
        <taxon>Viridiplantae</taxon>
        <taxon>Streptophyta</taxon>
        <taxon>Embryophyta</taxon>
        <taxon>Tracheophyta</taxon>
        <taxon>Spermatophyta</taxon>
        <taxon>Magnoliopsida</taxon>
        <taxon>eudicotyledons</taxon>
        <taxon>Gunneridae</taxon>
        <taxon>Pentapetalae</taxon>
        <taxon>rosids</taxon>
        <taxon>malvids</taxon>
        <taxon>Malvales</taxon>
        <taxon>Malvaceae</taxon>
        <taxon>Malvoideae</taxon>
        <taxon>Gossypium</taxon>
    </lineage>
</organism>
<evidence type="ECO:0000313" key="2">
    <source>
        <dbReference type="Proteomes" id="UP000593573"/>
    </source>
</evidence>
<name>A0A7J8VU34_9ROSI</name>
<reference evidence="1 2" key="1">
    <citation type="journal article" date="2019" name="Genome Biol. Evol.">
        <title>Insights into the evolution of the New World diploid cottons (Gossypium, subgenus Houzingenia) based on genome sequencing.</title>
        <authorList>
            <person name="Grover C.E."/>
            <person name="Arick M.A. 2nd"/>
            <person name="Thrash A."/>
            <person name="Conover J.L."/>
            <person name="Sanders W.S."/>
            <person name="Peterson D.G."/>
            <person name="Frelichowski J.E."/>
            <person name="Scheffler J.A."/>
            <person name="Scheffler B.E."/>
            <person name="Wendel J.F."/>
        </authorList>
    </citation>
    <scope>NUCLEOTIDE SEQUENCE [LARGE SCALE GENOMIC DNA]</scope>
    <source>
        <strain evidence="1">57</strain>
        <tissue evidence="1">Leaf</tissue>
    </source>
</reference>
<evidence type="ECO:0008006" key="3">
    <source>
        <dbReference type="Google" id="ProtNLM"/>
    </source>
</evidence>
<keyword evidence="2" id="KW-1185">Reference proteome</keyword>
<dbReference type="OrthoDB" id="1001863at2759"/>
<dbReference type="EMBL" id="JABFAB010000012">
    <property type="protein sequence ID" value="MBA0666291.1"/>
    <property type="molecule type" value="Genomic_DNA"/>
</dbReference>
<accession>A0A7J8VU34</accession>
<sequence>METTVVVKLLGQNLAYNSPHNRIFSLWKPAHASISWNSKMYLMIQPWTLDFNPLQPFPKIVMAWVWLPRLPGFLYKRRILEEIGGLVDKVAKLDFKIDSGSRGRFARMAVFINLEKLLISQILVNDTVHRVEYEVLSAVCFACDRYGHVQDLCPFFGSMTDGGGSKAETTINKPEK</sequence>
<comment type="caution">
    <text evidence="1">The sequence shown here is derived from an EMBL/GenBank/DDBJ whole genome shotgun (WGS) entry which is preliminary data.</text>
</comment>
<dbReference type="AlphaFoldDB" id="A0A7J8VU34"/>